<protein>
    <recommendedName>
        <fullName evidence="3">Crinkler family protein</fullName>
    </recommendedName>
</protein>
<comment type="caution">
    <text evidence="1">The sequence shown here is derived from an EMBL/GenBank/DDBJ whole genome shotgun (WGS) entry which is preliminary data.</text>
</comment>
<dbReference type="VEuPathDB" id="FungiDB:FUN_008402"/>
<dbReference type="Proteomes" id="UP000234323">
    <property type="component" value="Unassembled WGS sequence"/>
</dbReference>
<dbReference type="VEuPathDB" id="FungiDB:FUN_004070"/>
<evidence type="ECO:0000313" key="2">
    <source>
        <dbReference type="Proteomes" id="UP000234323"/>
    </source>
</evidence>
<name>A0A2I1GZG6_9GLOM</name>
<sequence>MLLSLNCLVLGRTSNDIITKYIGENSKIGSVLVNFDQLTVAGFKKLLLREELQELATMDIWKVELDLESLKDKIYTENEIRNIGTRMESIYELKEYFNDYDKKPKPKYLHIFIVPTDVKKLSNSFISSKIFETREEVLRKAESHWTKLKEKLVKKIELEEFRVSDHIFKDSINASGIPVIKRKPSFLLHSLPNSDNKKGYIPEKMLSVLLKKVMTQRWLFLMGTSGSGKTRSLYELFCSTYGIYFSLNTEYDTSSMSRDVNENVNKWQRDAKDFIISTFKESCFSKLRKDKEVWNKVMDIVTLSMFPSSRIVKGCYLMAELNLPSGVSLYEKNFKIVPEKLVKGHNGQGNLDLAKECRSTGRIVGLVEVKRDDFKQGFAQSTVQMESSLTCRKRKANEIDDEYDMDKVWVL</sequence>
<dbReference type="VEuPathDB" id="FungiDB:FUN_024741"/>
<gene>
    <name evidence="1" type="ORF">RhiirA4_546864</name>
</gene>
<dbReference type="VEuPathDB" id="FungiDB:RhiirA1_493948"/>
<evidence type="ECO:0008006" key="3">
    <source>
        <dbReference type="Google" id="ProtNLM"/>
    </source>
</evidence>
<dbReference type="VEuPathDB" id="FungiDB:RhiirFUN_006215"/>
<dbReference type="VEuPathDB" id="FungiDB:RhiirFUN_002608"/>
<reference evidence="1 2" key="1">
    <citation type="submission" date="2015-10" db="EMBL/GenBank/DDBJ databases">
        <title>Genome analyses suggest a sexual origin of heterokaryosis in a supposedly ancient asexual fungus.</title>
        <authorList>
            <person name="Ropars J."/>
            <person name="Sedzielewska K."/>
            <person name="Noel J."/>
            <person name="Charron P."/>
            <person name="Farinelli L."/>
            <person name="Marton T."/>
            <person name="Kruger M."/>
            <person name="Pelin A."/>
            <person name="Brachmann A."/>
            <person name="Corradi N."/>
        </authorList>
    </citation>
    <scope>NUCLEOTIDE SEQUENCE [LARGE SCALE GENOMIC DNA]</scope>
    <source>
        <strain evidence="1 2">A4</strain>
    </source>
</reference>
<accession>A0A2I1GZG6</accession>
<keyword evidence="2" id="KW-1185">Reference proteome</keyword>
<dbReference type="EMBL" id="LLXI01001108">
    <property type="protein sequence ID" value="PKY51944.1"/>
    <property type="molecule type" value="Genomic_DNA"/>
</dbReference>
<dbReference type="AlphaFoldDB" id="A0A2I1GZG6"/>
<organism evidence="1 2">
    <name type="scientific">Rhizophagus irregularis</name>
    <dbReference type="NCBI Taxonomy" id="588596"/>
    <lineage>
        <taxon>Eukaryota</taxon>
        <taxon>Fungi</taxon>
        <taxon>Fungi incertae sedis</taxon>
        <taxon>Mucoromycota</taxon>
        <taxon>Glomeromycotina</taxon>
        <taxon>Glomeromycetes</taxon>
        <taxon>Glomerales</taxon>
        <taxon>Glomeraceae</taxon>
        <taxon>Rhizophagus</taxon>
    </lineage>
</organism>
<proteinExistence type="predicted"/>
<evidence type="ECO:0000313" key="1">
    <source>
        <dbReference type="EMBL" id="PKY51944.1"/>
    </source>
</evidence>